<evidence type="ECO:0000256" key="8">
    <source>
        <dbReference type="PIRSR" id="PIRSR618044-2"/>
    </source>
</evidence>
<proteinExistence type="inferred from homology"/>
<keyword evidence="5" id="KW-0573">Peptidoglycan synthesis</keyword>
<dbReference type="Gene3D" id="3.40.710.10">
    <property type="entry name" value="DD-peptidase/beta-lactamase superfamily"/>
    <property type="match status" value="1"/>
</dbReference>
<feature type="signal peptide" evidence="10">
    <location>
        <begin position="1"/>
        <end position="22"/>
    </location>
</feature>
<dbReference type="InterPro" id="IPR001967">
    <property type="entry name" value="Peptidase_S11_N"/>
</dbReference>
<dbReference type="GO" id="GO:0071555">
    <property type="term" value="P:cell wall organization"/>
    <property type="evidence" value="ECO:0007669"/>
    <property type="project" value="UniProtKB-KW"/>
</dbReference>
<name>A0A1F6PAZ5_9BACT</name>
<feature type="domain" description="Peptidase S11 D-alanyl-D-alanine carboxypeptidase A N-terminal" evidence="11">
    <location>
        <begin position="481"/>
        <end position="691"/>
    </location>
</feature>
<dbReference type="GO" id="GO:0006508">
    <property type="term" value="P:proteolysis"/>
    <property type="evidence" value="ECO:0007669"/>
    <property type="project" value="InterPro"/>
</dbReference>
<protein>
    <recommendedName>
        <fullName evidence="11">Peptidase S11 D-alanyl-D-alanine carboxypeptidase A N-terminal domain-containing protein</fullName>
    </recommendedName>
</protein>
<gene>
    <name evidence="12" type="ORF">A2563_01840</name>
</gene>
<evidence type="ECO:0000256" key="3">
    <source>
        <dbReference type="ARBA" id="ARBA00022801"/>
    </source>
</evidence>
<dbReference type="SUPFAM" id="SSF56601">
    <property type="entry name" value="beta-lactamase/transpeptidase-like"/>
    <property type="match status" value="1"/>
</dbReference>
<dbReference type="PRINTS" id="PR00725">
    <property type="entry name" value="DADACBPTASE1"/>
</dbReference>
<evidence type="ECO:0000256" key="2">
    <source>
        <dbReference type="ARBA" id="ARBA00022729"/>
    </source>
</evidence>
<feature type="binding site" evidence="8">
    <location>
        <position position="670"/>
    </location>
    <ligand>
        <name>substrate</name>
    </ligand>
</feature>
<comment type="caution">
    <text evidence="12">The sequence shown here is derived from an EMBL/GenBank/DDBJ whole genome shotgun (WGS) entry which is preliminary data.</text>
</comment>
<dbReference type="InterPro" id="IPR018044">
    <property type="entry name" value="Peptidase_S11"/>
</dbReference>
<sequence>MFKSAIFLFIVAFLFSSTPALAAVEFNPQFIISDEEMQSTANWTSVDIQRFLEDRGSYLATLRTEDLNGQTKSASEIIHQTALQYQINPKYILVTLQKEQSLITDDAPTQKQLDWAAGYGVCDSCSMNDPNLLKFKGFGKQVDNAAGIIRWYYNNTDRSIVRKKDQNTTIDNQIIIPQSWATAFLYTYTPHFHGNKNFWRIWNTWFTQIYPNGSLLRSEASSEVWLIQNNVKRKFKNQSTLLSRADPKMIIAVPDSELTNYQTGAEISFPNYSVLKTPSAFYLLDYDTLRPFASAEVVRKIGYNPDEFVEITDADIAGYPRGTTITESTTAPTGVIYQITDLNNSYYLFKDNTLYPITDKNIVTTNYKDLPIEKHKLADIKKLEVANLPLSFKDGTLFRIKDGNNIYVIENGKKRLIADVDTFAALGYKRENVISVSALTAINISDGEPIFINGSLISSRNKYLGDSEIKVDDLFKTSVPAYLVAEYPSGRIISGKNIDQARSMASLTKLLVSYEALNQDFDLTKSSKYSSVKHKSAGRNLYIKNGATIKNSDLLHAMVIGSTNNTARMIAQNSGLTSEAVFIEKINARLENWGADDTVVVDVSGLGAKNKSTPRNLLKIATKILENSTIKSALAKTSFSFKSSAAKHTTVSPTLSVPAGTKNYKIIASKTGSTDEAGIVTMILVESIKTKKQYTIITMGGKGRDQEAGKMAKWISSGDVKITNR</sequence>
<reference evidence="12 13" key="1">
    <citation type="journal article" date="2016" name="Nat. Commun.">
        <title>Thousands of microbial genomes shed light on interconnected biogeochemical processes in an aquifer system.</title>
        <authorList>
            <person name="Anantharaman K."/>
            <person name="Brown C.T."/>
            <person name="Hug L.A."/>
            <person name="Sharon I."/>
            <person name="Castelle C.J."/>
            <person name="Probst A.J."/>
            <person name="Thomas B.C."/>
            <person name="Singh A."/>
            <person name="Wilkins M.J."/>
            <person name="Karaoz U."/>
            <person name="Brodie E.L."/>
            <person name="Williams K.H."/>
            <person name="Hubbard S.S."/>
            <person name="Banfield J.F."/>
        </authorList>
    </citation>
    <scope>NUCLEOTIDE SEQUENCE [LARGE SCALE GENOMIC DNA]</scope>
</reference>
<evidence type="ECO:0000256" key="6">
    <source>
        <dbReference type="ARBA" id="ARBA00023316"/>
    </source>
</evidence>
<dbReference type="GO" id="GO:0009252">
    <property type="term" value="P:peptidoglycan biosynthetic process"/>
    <property type="evidence" value="ECO:0007669"/>
    <property type="project" value="UniProtKB-KW"/>
</dbReference>
<comment type="similarity">
    <text evidence="1 9">Belongs to the peptidase S11 family.</text>
</comment>
<dbReference type="InterPro" id="IPR012338">
    <property type="entry name" value="Beta-lactam/transpept-like"/>
</dbReference>
<evidence type="ECO:0000256" key="4">
    <source>
        <dbReference type="ARBA" id="ARBA00022960"/>
    </source>
</evidence>
<evidence type="ECO:0000256" key="10">
    <source>
        <dbReference type="SAM" id="SignalP"/>
    </source>
</evidence>
<dbReference type="GO" id="GO:0009002">
    <property type="term" value="F:serine-type D-Ala-D-Ala carboxypeptidase activity"/>
    <property type="evidence" value="ECO:0007669"/>
    <property type="project" value="InterPro"/>
</dbReference>
<feature type="active site" description="Proton acceptor" evidence="7">
    <location>
        <position position="509"/>
    </location>
</feature>
<evidence type="ECO:0000313" key="12">
    <source>
        <dbReference type="EMBL" id="OGH93329.1"/>
    </source>
</evidence>
<dbReference type="Pfam" id="PF00768">
    <property type="entry name" value="Peptidase_S11"/>
    <property type="match status" value="1"/>
</dbReference>
<dbReference type="EMBL" id="MFRA01000001">
    <property type="protein sequence ID" value="OGH93329.1"/>
    <property type="molecule type" value="Genomic_DNA"/>
</dbReference>
<keyword evidence="4" id="KW-0133">Cell shape</keyword>
<dbReference type="Proteomes" id="UP000176634">
    <property type="component" value="Unassembled WGS sequence"/>
</dbReference>
<evidence type="ECO:0000256" key="9">
    <source>
        <dbReference type="RuleBase" id="RU004016"/>
    </source>
</evidence>
<dbReference type="STRING" id="1798705.A2563_01840"/>
<evidence type="ECO:0000313" key="13">
    <source>
        <dbReference type="Proteomes" id="UP000176634"/>
    </source>
</evidence>
<keyword evidence="6" id="KW-0961">Cell wall biogenesis/degradation</keyword>
<dbReference type="AlphaFoldDB" id="A0A1F6PAZ5"/>
<keyword evidence="3" id="KW-0378">Hydrolase</keyword>
<evidence type="ECO:0000259" key="11">
    <source>
        <dbReference type="Pfam" id="PF00768"/>
    </source>
</evidence>
<feature type="active site" evidence="7">
    <location>
        <position position="562"/>
    </location>
</feature>
<evidence type="ECO:0000256" key="1">
    <source>
        <dbReference type="ARBA" id="ARBA00007164"/>
    </source>
</evidence>
<keyword evidence="2 10" id="KW-0732">Signal</keyword>
<organism evidence="12 13">
    <name type="scientific">Candidatus Magasanikbacteria bacterium RIFOXYD1_FULL_40_23</name>
    <dbReference type="NCBI Taxonomy" id="1798705"/>
    <lineage>
        <taxon>Bacteria</taxon>
        <taxon>Candidatus Magasanikiibacteriota</taxon>
    </lineage>
</organism>
<accession>A0A1F6PAZ5</accession>
<evidence type="ECO:0000256" key="5">
    <source>
        <dbReference type="ARBA" id="ARBA00022984"/>
    </source>
</evidence>
<feature type="chain" id="PRO_5009525968" description="Peptidase S11 D-alanyl-D-alanine carboxypeptidase A N-terminal domain-containing protein" evidence="10">
    <location>
        <begin position="23"/>
        <end position="725"/>
    </location>
</feature>
<feature type="active site" description="Acyl-ester intermediate" evidence="7">
    <location>
        <position position="506"/>
    </location>
</feature>
<dbReference type="GO" id="GO:0008360">
    <property type="term" value="P:regulation of cell shape"/>
    <property type="evidence" value="ECO:0007669"/>
    <property type="project" value="UniProtKB-KW"/>
</dbReference>
<evidence type="ECO:0000256" key="7">
    <source>
        <dbReference type="PIRSR" id="PIRSR618044-1"/>
    </source>
</evidence>